<dbReference type="EMBL" id="BPVZ01000277">
    <property type="protein sequence ID" value="GKV48982.1"/>
    <property type="molecule type" value="Genomic_DNA"/>
</dbReference>
<keyword evidence="2" id="KW-1185">Reference proteome</keyword>
<protein>
    <submittedName>
        <fullName evidence="1">Uncharacterized protein</fullName>
    </submittedName>
</protein>
<sequence>MDAGALFFSANVHSLYKPKNPPDISTGSKASPVRTQFRVGSTIGSMFSKFRYGIRARKGAGNYTQMLDKYRSRYGNW</sequence>
<name>A0AAV5MK73_9ROSI</name>
<comment type="caution">
    <text evidence="1">The sequence shown here is derived from an EMBL/GenBank/DDBJ whole genome shotgun (WGS) entry which is preliminary data.</text>
</comment>
<dbReference type="AlphaFoldDB" id="A0AAV5MK73"/>
<accession>A0AAV5MK73</accession>
<proteinExistence type="predicted"/>
<evidence type="ECO:0000313" key="2">
    <source>
        <dbReference type="Proteomes" id="UP001054252"/>
    </source>
</evidence>
<organism evidence="1 2">
    <name type="scientific">Rubroshorea leprosula</name>
    <dbReference type="NCBI Taxonomy" id="152421"/>
    <lineage>
        <taxon>Eukaryota</taxon>
        <taxon>Viridiplantae</taxon>
        <taxon>Streptophyta</taxon>
        <taxon>Embryophyta</taxon>
        <taxon>Tracheophyta</taxon>
        <taxon>Spermatophyta</taxon>
        <taxon>Magnoliopsida</taxon>
        <taxon>eudicotyledons</taxon>
        <taxon>Gunneridae</taxon>
        <taxon>Pentapetalae</taxon>
        <taxon>rosids</taxon>
        <taxon>malvids</taxon>
        <taxon>Malvales</taxon>
        <taxon>Dipterocarpaceae</taxon>
        <taxon>Rubroshorea</taxon>
    </lineage>
</organism>
<gene>
    <name evidence="1" type="ORF">SLEP1_g55754</name>
</gene>
<dbReference type="Proteomes" id="UP001054252">
    <property type="component" value="Unassembled WGS sequence"/>
</dbReference>
<evidence type="ECO:0000313" key="1">
    <source>
        <dbReference type="EMBL" id="GKV48982.1"/>
    </source>
</evidence>
<reference evidence="1 2" key="1">
    <citation type="journal article" date="2021" name="Commun. Biol.">
        <title>The genome of Shorea leprosula (Dipterocarpaceae) highlights the ecological relevance of drought in aseasonal tropical rainforests.</title>
        <authorList>
            <person name="Ng K.K.S."/>
            <person name="Kobayashi M.J."/>
            <person name="Fawcett J.A."/>
            <person name="Hatakeyama M."/>
            <person name="Paape T."/>
            <person name="Ng C.H."/>
            <person name="Ang C.C."/>
            <person name="Tnah L.H."/>
            <person name="Lee C.T."/>
            <person name="Nishiyama T."/>
            <person name="Sese J."/>
            <person name="O'Brien M.J."/>
            <person name="Copetti D."/>
            <person name="Mohd Noor M.I."/>
            <person name="Ong R.C."/>
            <person name="Putra M."/>
            <person name="Sireger I.Z."/>
            <person name="Indrioko S."/>
            <person name="Kosugi Y."/>
            <person name="Izuno A."/>
            <person name="Isagi Y."/>
            <person name="Lee S.L."/>
            <person name="Shimizu K.K."/>
        </authorList>
    </citation>
    <scope>NUCLEOTIDE SEQUENCE [LARGE SCALE GENOMIC DNA]</scope>
    <source>
        <strain evidence="1">214</strain>
    </source>
</reference>